<name>A0A6J7X1F9_9CAUD</name>
<sequence length="78" mass="8600">MSSITTLSIYDVPMEIEYDISHEPGYLHDSDGHGLPSSTDIDILGIFIGEVDITELIILGAPGIKDYIIESIIEKESY</sequence>
<proteinExistence type="predicted"/>
<organism evidence="1">
    <name type="scientific">uncultured Caudovirales phage</name>
    <dbReference type="NCBI Taxonomy" id="2100421"/>
    <lineage>
        <taxon>Viruses</taxon>
        <taxon>Duplodnaviria</taxon>
        <taxon>Heunggongvirae</taxon>
        <taxon>Uroviricota</taxon>
        <taxon>Caudoviricetes</taxon>
        <taxon>Peduoviridae</taxon>
        <taxon>Maltschvirus</taxon>
        <taxon>Maltschvirus maltsch</taxon>
    </lineage>
</organism>
<gene>
    <name evidence="1" type="ORF">UFOVP386_43</name>
</gene>
<evidence type="ECO:0000313" key="1">
    <source>
        <dbReference type="EMBL" id="CAB5224287.1"/>
    </source>
</evidence>
<protein>
    <submittedName>
        <fullName evidence="1">Uncharacterized protein</fullName>
    </submittedName>
</protein>
<reference evidence="1" key="1">
    <citation type="submission" date="2020-05" db="EMBL/GenBank/DDBJ databases">
        <authorList>
            <person name="Chiriac C."/>
            <person name="Salcher M."/>
            <person name="Ghai R."/>
            <person name="Kavagutti S V."/>
        </authorList>
    </citation>
    <scope>NUCLEOTIDE SEQUENCE</scope>
</reference>
<dbReference type="EMBL" id="LR798330">
    <property type="protein sequence ID" value="CAB5224287.1"/>
    <property type="molecule type" value="Genomic_DNA"/>
</dbReference>
<accession>A0A6J7X1F9</accession>